<comment type="catalytic activity">
    <reaction evidence="9">
        <text>L-proline + NAD(+) = (S)-1-pyrroline-5-carboxylate + NADH + 2 H(+)</text>
        <dbReference type="Rhea" id="RHEA:14105"/>
        <dbReference type="ChEBI" id="CHEBI:15378"/>
        <dbReference type="ChEBI" id="CHEBI:17388"/>
        <dbReference type="ChEBI" id="CHEBI:57540"/>
        <dbReference type="ChEBI" id="CHEBI:57945"/>
        <dbReference type="ChEBI" id="CHEBI:60039"/>
        <dbReference type="EC" id="1.5.1.2"/>
    </reaction>
</comment>
<organism evidence="14 15">
    <name type="scientific">Ornithinibacillus caprae</name>
    <dbReference type="NCBI Taxonomy" id="2678566"/>
    <lineage>
        <taxon>Bacteria</taxon>
        <taxon>Bacillati</taxon>
        <taxon>Bacillota</taxon>
        <taxon>Bacilli</taxon>
        <taxon>Bacillales</taxon>
        <taxon>Bacillaceae</taxon>
        <taxon>Ornithinibacillus</taxon>
    </lineage>
</organism>
<dbReference type="SUPFAM" id="SSF51735">
    <property type="entry name" value="NAD(P)-binding Rossmann-fold domains"/>
    <property type="match status" value="1"/>
</dbReference>
<evidence type="ECO:0000313" key="14">
    <source>
        <dbReference type="EMBL" id="MUK88030.1"/>
    </source>
</evidence>
<name>A0A6N8FEQ6_9BACI</name>
<dbReference type="PIRSF" id="PIRSF000193">
    <property type="entry name" value="Pyrrol-5-carb_rd"/>
    <property type="match status" value="1"/>
</dbReference>
<dbReference type="EC" id="1.5.1.2" evidence="9 10"/>
<evidence type="ECO:0000259" key="12">
    <source>
        <dbReference type="Pfam" id="PF03807"/>
    </source>
</evidence>
<keyword evidence="3 9" id="KW-0963">Cytoplasm</keyword>
<dbReference type="HAMAP" id="MF_01925">
    <property type="entry name" value="P5C_reductase"/>
    <property type="match status" value="1"/>
</dbReference>
<feature type="binding site" evidence="11">
    <location>
        <begin position="8"/>
        <end position="13"/>
    </location>
    <ligand>
        <name>NADP(+)</name>
        <dbReference type="ChEBI" id="CHEBI:58349"/>
    </ligand>
</feature>
<dbReference type="Gene3D" id="3.40.50.720">
    <property type="entry name" value="NAD(P)-binding Rossmann-like Domain"/>
    <property type="match status" value="1"/>
</dbReference>
<comment type="pathway">
    <text evidence="9">Amino-acid biosynthesis; L-proline biosynthesis; L-proline from L-glutamate 5-semialdehyde: step 1/1.</text>
</comment>
<evidence type="ECO:0000256" key="10">
    <source>
        <dbReference type="NCBIfam" id="TIGR00112"/>
    </source>
</evidence>
<evidence type="ECO:0000256" key="9">
    <source>
        <dbReference type="HAMAP-Rule" id="MF_01925"/>
    </source>
</evidence>
<keyword evidence="4 9" id="KW-0028">Amino-acid biosynthesis</keyword>
<proteinExistence type="inferred from homology"/>
<comment type="similarity">
    <text evidence="2 9">Belongs to the pyrroline-5-carboxylate reductase family.</text>
</comment>
<dbReference type="SUPFAM" id="SSF48179">
    <property type="entry name" value="6-phosphogluconate dehydrogenase C-terminal domain-like"/>
    <property type="match status" value="1"/>
</dbReference>
<evidence type="ECO:0000256" key="1">
    <source>
        <dbReference type="ARBA" id="ARBA00004496"/>
    </source>
</evidence>
<keyword evidence="5 9" id="KW-0641">Proline biosynthesis</keyword>
<dbReference type="Pfam" id="PF14748">
    <property type="entry name" value="P5CR_dimer"/>
    <property type="match status" value="1"/>
</dbReference>
<evidence type="ECO:0000256" key="5">
    <source>
        <dbReference type="ARBA" id="ARBA00022650"/>
    </source>
</evidence>
<evidence type="ECO:0000256" key="3">
    <source>
        <dbReference type="ARBA" id="ARBA00022490"/>
    </source>
</evidence>
<dbReference type="Pfam" id="PF03807">
    <property type="entry name" value="F420_oxidored"/>
    <property type="match status" value="1"/>
</dbReference>
<dbReference type="InterPro" id="IPR028939">
    <property type="entry name" value="P5C_Rdtase_cat_N"/>
</dbReference>
<accession>A0A6N8FEQ6</accession>
<keyword evidence="6 9" id="KW-0521">NADP</keyword>
<dbReference type="EMBL" id="WOCA01000003">
    <property type="protein sequence ID" value="MUK88030.1"/>
    <property type="molecule type" value="Genomic_DNA"/>
</dbReference>
<dbReference type="Proteomes" id="UP000469125">
    <property type="component" value="Unassembled WGS sequence"/>
</dbReference>
<dbReference type="Gene3D" id="1.10.3730.10">
    <property type="entry name" value="ProC C-terminal domain-like"/>
    <property type="match status" value="1"/>
</dbReference>
<protein>
    <recommendedName>
        <fullName evidence="9 10">Pyrroline-5-carboxylate reductase</fullName>
        <shortName evidence="9">P5C reductase</shortName>
        <shortName evidence="9">P5CR</shortName>
        <ecNumber evidence="9 10">1.5.1.2</ecNumber>
    </recommendedName>
    <alternativeName>
        <fullName evidence="9">PCA reductase</fullName>
    </alternativeName>
</protein>
<evidence type="ECO:0000256" key="7">
    <source>
        <dbReference type="ARBA" id="ARBA00023002"/>
    </source>
</evidence>
<keyword evidence="15" id="KW-1185">Reference proteome</keyword>
<dbReference type="GO" id="GO:0055129">
    <property type="term" value="P:L-proline biosynthetic process"/>
    <property type="evidence" value="ECO:0007669"/>
    <property type="project" value="UniProtKB-UniRule"/>
</dbReference>
<dbReference type="UniPathway" id="UPA00098">
    <property type="reaction ID" value="UER00361"/>
</dbReference>
<dbReference type="FunFam" id="3.40.50.720:FF:000190">
    <property type="entry name" value="Pyrroline-5-carboxylate reductase"/>
    <property type="match status" value="1"/>
</dbReference>
<dbReference type="InterPro" id="IPR008927">
    <property type="entry name" value="6-PGluconate_DH-like_C_sf"/>
</dbReference>
<evidence type="ECO:0000256" key="2">
    <source>
        <dbReference type="ARBA" id="ARBA00005525"/>
    </source>
</evidence>
<dbReference type="InterPro" id="IPR036291">
    <property type="entry name" value="NAD(P)-bd_dom_sf"/>
</dbReference>
<dbReference type="NCBIfam" id="TIGR00112">
    <property type="entry name" value="proC"/>
    <property type="match status" value="1"/>
</dbReference>
<feature type="binding site" evidence="11">
    <location>
        <begin position="70"/>
        <end position="73"/>
    </location>
    <ligand>
        <name>NADP(+)</name>
        <dbReference type="ChEBI" id="CHEBI:58349"/>
    </ligand>
</feature>
<comment type="subcellular location">
    <subcellularLocation>
        <location evidence="1 9">Cytoplasm</location>
    </subcellularLocation>
</comment>
<dbReference type="GO" id="GO:0004735">
    <property type="term" value="F:pyrroline-5-carboxylate reductase activity"/>
    <property type="evidence" value="ECO:0007669"/>
    <property type="project" value="UniProtKB-UniRule"/>
</dbReference>
<dbReference type="PANTHER" id="PTHR11645">
    <property type="entry name" value="PYRROLINE-5-CARBOXYLATE REDUCTASE"/>
    <property type="match status" value="1"/>
</dbReference>
<comment type="catalytic activity">
    <reaction evidence="9">
        <text>L-proline + NADP(+) = (S)-1-pyrroline-5-carboxylate + NADPH + 2 H(+)</text>
        <dbReference type="Rhea" id="RHEA:14109"/>
        <dbReference type="ChEBI" id="CHEBI:15378"/>
        <dbReference type="ChEBI" id="CHEBI:17388"/>
        <dbReference type="ChEBI" id="CHEBI:57783"/>
        <dbReference type="ChEBI" id="CHEBI:58349"/>
        <dbReference type="ChEBI" id="CHEBI:60039"/>
        <dbReference type="EC" id="1.5.1.2"/>
    </reaction>
</comment>
<dbReference type="InterPro" id="IPR029036">
    <property type="entry name" value="P5CR_dimer"/>
</dbReference>
<reference evidence="14 15" key="1">
    <citation type="submission" date="2019-11" db="EMBL/GenBank/DDBJ databases">
        <authorList>
            <person name="Li X."/>
        </authorList>
    </citation>
    <scope>NUCLEOTIDE SEQUENCE [LARGE SCALE GENOMIC DNA]</scope>
    <source>
        <strain evidence="14 15">L9</strain>
    </source>
</reference>
<evidence type="ECO:0000256" key="6">
    <source>
        <dbReference type="ARBA" id="ARBA00022857"/>
    </source>
</evidence>
<dbReference type="AlphaFoldDB" id="A0A6N8FEQ6"/>
<comment type="function">
    <text evidence="8 9">Catalyzes the reduction of 1-pyrroline-5-carboxylate (PCA) to L-proline.</text>
</comment>
<evidence type="ECO:0000259" key="13">
    <source>
        <dbReference type="Pfam" id="PF14748"/>
    </source>
</evidence>
<sequence>MDRKIGFIGSGKMAEAIIGGIIDSEFVDPENVFASNRTMPKLLNLKATYGIQIAENNVDVAKKCDIVFLAITPDKYASVIYEIKDVIQEDAIVVLIAVGQSIAQNEERFSKNTKVVKAMPNTPVLVGEGLTSIRFNSFVTDEEKEEIKALFESFGKAEVMDESLMDAASAVGGSSPAFVYMYMEALADAAVLHGMPREQAYRIAAQSVLGSAKMMLETGLHPGKLKDDVCSPGGSTIQSVASLEESGFRSAVIKAVQANVSKLEKK</sequence>
<evidence type="ECO:0000256" key="4">
    <source>
        <dbReference type="ARBA" id="ARBA00022605"/>
    </source>
</evidence>
<evidence type="ECO:0000256" key="8">
    <source>
        <dbReference type="ARBA" id="ARBA00058118"/>
    </source>
</evidence>
<feature type="domain" description="Pyrroline-5-carboxylate reductase catalytic N-terminal" evidence="12">
    <location>
        <begin position="4"/>
        <end position="97"/>
    </location>
</feature>
<dbReference type="FunFam" id="1.10.3730.10:FF:000001">
    <property type="entry name" value="Pyrroline-5-carboxylate reductase"/>
    <property type="match status" value="1"/>
</dbReference>
<keyword evidence="7 9" id="KW-0560">Oxidoreductase</keyword>
<evidence type="ECO:0000313" key="15">
    <source>
        <dbReference type="Proteomes" id="UP000469125"/>
    </source>
</evidence>
<dbReference type="InterPro" id="IPR000304">
    <property type="entry name" value="Pyrroline-COOH_reductase"/>
</dbReference>
<comment type="caution">
    <text evidence="14">The sequence shown here is derived from an EMBL/GenBank/DDBJ whole genome shotgun (WGS) entry which is preliminary data.</text>
</comment>
<dbReference type="RefSeq" id="WP_155668016.1">
    <property type="nucleotide sequence ID" value="NZ_WOCA01000003.1"/>
</dbReference>
<dbReference type="PANTHER" id="PTHR11645:SF0">
    <property type="entry name" value="PYRROLINE-5-CARBOXYLATE REDUCTASE 3"/>
    <property type="match status" value="1"/>
</dbReference>
<feature type="domain" description="Pyrroline-5-carboxylate reductase dimerisation" evidence="13">
    <location>
        <begin position="162"/>
        <end position="263"/>
    </location>
</feature>
<feature type="binding site" evidence="11">
    <location>
        <position position="57"/>
    </location>
    <ligand>
        <name>NADPH</name>
        <dbReference type="ChEBI" id="CHEBI:57783"/>
    </ligand>
</feature>
<evidence type="ECO:0000256" key="11">
    <source>
        <dbReference type="PIRSR" id="PIRSR000193-1"/>
    </source>
</evidence>
<gene>
    <name evidence="9 14" type="primary">proC</name>
    <name evidence="14" type="ORF">GMD78_06405</name>
</gene>
<dbReference type="GO" id="GO:0005737">
    <property type="term" value="C:cytoplasm"/>
    <property type="evidence" value="ECO:0007669"/>
    <property type="project" value="UniProtKB-SubCell"/>
</dbReference>